<evidence type="ECO:0000313" key="2">
    <source>
        <dbReference type="EMBL" id="MDR7087573.1"/>
    </source>
</evidence>
<organism evidence="2 3">
    <name type="scientific">Aeromicrobium panaciterrae</name>
    <dbReference type="NCBI Taxonomy" id="363861"/>
    <lineage>
        <taxon>Bacteria</taxon>
        <taxon>Bacillati</taxon>
        <taxon>Actinomycetota</taxon>
        <taxon>Actinomycetes</taxon>
        <taxon>Propionibacteriales</taxon>
        <taxon>Nocardioidaceae</taxon>
        <taxon>Aeromicrobium</taxon>
    </lineage>
</organism>
<dbReference type="RefSeq" id="WP_309971443.1">
    <property type="nucleotide sequence ID" value="NZ_JAVDWH010000001.1"/>
</dbReference>
<reference evidence="2 3" key="1">
    <citation type="submission" date="2023-07" db="EMBL/GenBank/DDBJ databases">
        <title>Sorghum-associated microbial communities from plants grown in Nebraska, USA.</title>
        <authorList>
            <person name="Schachtman D."/>
        </authorList>
    </citation>
    <scope>NUCLEOTIDE SEQUENCE [LARGE SCALE GENOMIC DNA]</scope>
    <source>
        <strain evidence="2 3">BE248</strain>
    </source>
</reference>
<proteinExistence type="predicted"/>
<gene>
    <name evidence="2" type="ORF">J2X11_002412</name>
</gene>
<dbReference type="InterPro" id="IPR032466">
    <property type="entry name" value="Metal_Hydrolase"/>
</dbReference>
<evidence type="ECO:0000256" key="1">
    <source>
        <dbReference type="SAM" id="MobiDB-lite"/>
    </source>
</evidence>
<feature type="region of interest" description="Disordered" evidence="1">
    <location>
        <begin position="42"/>
        <end position="76"/>
    </location>
</feature>
<dbReference type="Gene3D" id="3.20.20.140">
    <property type="entry name" value="Metal-dependent hydrolases"/>
    <property type="match status" value="1"/>
</dbReference>
<feature type="compositionally biased region" description="Basic and acidic residues" evidence="1">
    <location>
        <begin position="49"/>
        <end position="61"/>
    </location>
</feature>
<dbReference type="SUPFAM" id="SSF51556">
    <property type="entry name" value="Metallo-dependent hydrolases"/>
    <property type="match status" value="1"/>
</dbReference>
<comment type="caution">
    <text evidence="2">The sequence shown here is derived from an EMBL/GenBank/DDBJ whole genome shotgun (WGS) entry which is preliminary data.</text>
</comment>
<evidence type="ECO:0008006" key="4">
    <source>
        <dbReference type="Google" id="ProtNLM"/>
    </source>
</evidence>
<keyword evidence="3" id="KW-1185">Reference proteome</keyword>
<dbReference type="Proteomes" id="UP001257739">
    <property type="component" value="Unassembled WGS sequence"/>
</dbReference>
<evidence type="ECO:0000313" key="3">
    <source>
        <dbReference type="Proteomes" id="UP001257739"/>
    </source>
</evidence>
<dbReference type="EMBL" id="JAVDWH010000001">
    <property type="protein sequence ID" value="MDR7087573.1"/>
    <property type="molecule type" value="Genomic_DNA"/>
</dbReference>
<sequence length="835" mass="89182">MSRVMRHRHFWPISIAVVTIALTVGTFPAYAAWTGQFHGGTSTTAGPKVVDESKPHSHTDPATKNAISRAPASAETADPTTALAAVAGVSGVEAQRLEADPTLVKTASPPARTSVPQDRYAMAGGCYALQSKSNSKWVARAGSGYTASGETISAAEPFHFQATDLGTYLLFGKPASFLGSGGAAIKPLAKPSAASDWTVQRVGTAFTFTLPASSKAVSVGADGKLQNGDATAFALKVTTGCEAWPEVDVNVTGNPFGGKTSYQEVRGYVDAHTHGMAFEFLGGSLHCGRPWHPYGVAAALVDCPDHSLTGGSGAVVENFLKGGVPVAPHDTVGWPTFKDWPAPNSLTHEGTYYKWLERSWRGGQRILVNLLVENNQLCTIYPLKRNSCDDMTSMRLQAADMRKLERYIDAQNGGPGKGWYRIVGDPFEARKVINQGKLAVVMGMETSVPFGCSTKLGVPQCTAAEIDQQLDDVFKMGVRQVELVNKFDNALSGVAGDGGTIGPLVNGANFLETGSFWDMRKCTDPDPEVSDNPQPAAPDVIPEQDALFGAVASLGLPIKLPLYGSGPHCNALGLTTLGDHTIAGMAKRHMLFDPDHMSVNARKQSLDATEKLKYPGVVSSHSWSTPDAYPRIYKAGGMITPYAGDSAGFVNKWKKHLTWADSRYYFGIGYGADINGLGAQGDPRGADAPNKVTYPFKGLGGVTIDKQVSGERVYDINVDGVSHYGLYPDWIEDLRKQGGAAIADDMARGSEAYLDTWERAQGVTNDACRDPKARKFESVFNAIKKGTSVKSVLLKAGQPHSRLSTKFTYCAKTKSGKKVTRAVYFSSKGTVTKVT</sequence>
<protein>
    <recommendedName>
        <fullName evidence="4">Peptidase</fullName>
    </recommendedName>
</protein>
<name>A0ABU1UQV4_9ACTN</name>
<accession>A0ABU1UQV4</accession>